<dbReference type="VEuPathDB" id="CryptoDB:Cvel_16736"/>
<feature type="compositionally biased region" description="Basic and acidic residues" evidence="1">
    <location>
        <begin position="607"/>
        <end position="624"/>
    </location>
</feature>
<gene>
    <name evidence="3" type="ORF">Cvel_16736</name>
</gene>
<reference evidence="3" key="1">
    <citation type="submission" date="2014-11" db="EMBL/GenBank/DDBJ databases">
        <authorList>
            <person name="Otto D Thomas"/>
            <person name="Naeem Raeece"/>
        </authorList>
    </citation>
    <scope>NUCLEOTIDE SEQUENCE</scope>
</reference>
<evidence type="ECO:0000256" key="2">
    <source>
        <dbReference type="SAM" id="SignalP"/>
    </source>
</evidence>
<feature type="signal peptide" evidence="2">
    <location>
        <begin position="1"/>
        <end position="20"/>
    </location>
</feature>
<feature type="region of interest" description="Disordered" evidence="1">
    <location>
        <begin position="607"/>
        <end position="630"/>
    </location>
</feature>
<evidence type="ECO:0000313" key="3">
    <source>
        <dbReference type="EMBL" id="CEM12022.1"/>
    </source>
</evidence>
<name>A0A0G4FG35_9ALVE</name>
<evidence type="ECO:0000256" key="1">
    <source>
        <dbReference type="SAM" id="MobiDB-lite"/>
    </source>
</evidence>
<dbReference type="AlphaFoldDB" id="A0A0G4FG35"/>
<accession>A0A0G4FG35</accession>
<proteinExistence type="predicted"/>
<organism evidence="3">
    <name type="scientific">Chromera velia CCMP2878</name>
    <dbReference type="NCBI Taxonomy" id="1169474"/>
    <lineage>
        <taxon>Eukaryota</taxon>
        <taxon>Sar</taxon>
        <taxon>Alveolata</taxon>
        <taxon>Colpodellida</taxon>
        <taxon>Chromeraceae</taxon>
        <taxon>Chromera</taxon>
    </lineage>
</organism>
<protein>
    <submittedName>
        <fullName evidence="3">Uncharacterized protein</fullName>
    </submittedName>
</protein>
<sequence length="648" mass="72619">MKVSHLSCVMALMLPAWVDCRVLPKPERELQASGMLEKLAFWRRSTGSQGAKDVFLIHAAPTVRTVQMLTEDISTKPSLKVLVAAALWSQPSEGDVYTLPSNARAPYALSPFLQKEVKEQPGILHLQTQPPCKSHGKWGNDEIDDPDSWKKVQLDVSTAWQQIFDMTTRSGIPVYFTLLPRSSRPFAFSVSEKEGKKSLGMLYKGNPVLPKGPRPAGGARSILSIARLLLHSFGSRAKVIDDITNYTSRKATYFADVLSVAAGGLLDDQTVWDRFHLKEAAVMQDGKFTKPIMGQASTAQDFAWCKLETEPNPKGEVYVLKSDEETVDKLLESLSFMYDTPEATKTQQGKMWDSCTIWHDTELNDVDDMPANYLAGMNTKEGHLGKEKSWDINFNWEKADWAKSPESAQKWMKSLKQNANKPDTLSDKALSHFKNFIGIFSPPGEGGYREGRYAELLPNADRPNAKDEYQPQSDGNLEPKLIVSRNKGGAGGSPDAVSGQPGSAGELESVWWEESTAGSMSQRHEFTILDDAYFWTSNAFFFGKDPARRTRIEEDAVCNVEEEGAAYKRETVTLLNRLKEFGRKWKELNSVTNAYFGFHEAPDHSFHSSAHAHDRSRCDNRSEDQQSPSRLQTALCKDNTFEFLYREA</sequence>
<feature type="region of interest" description="Disordered" evidence="1">
    <location>
        <begin position="461"/>
        <end position="505"/>
    </location>
</feature>
<dbReference type="EMBL" id="CDMZ01000333">
    <property type="protein sequence ID" value="CEM12022.1"/>
    <property type="molecule type" value="Genomic_DNA"/>
</dbReference>
<feature type="chain" id="PRO_5005188751" evidence="2">
    <location>
        <begin position="21"/>
        <end position="648"/>
    </location>
</feature>
<keyword evidence="2" id="KW-0732">Signal</keyword>